<dbReference type="Pfam" id="PF21983">
    <property type="entry name" value="NikA-like"/>
    <property type="match status" value="1"/>
</dbReference>
<evidence type="ECO:0000313" key="2">
    <source>
        <dbReference type="Proteomes" id="UP000273022"/>
    </source>
</evidence>
<dbReference type="AlphaFoldDB" id="A0A3A6TTY1"/>
<evidence type="ECO:0000313" key="1">
    <source>
        <dbReference type="EMBL" id="RJY12274.1"/>
    </source>
</evidence>
<keyword evidence="2" id="KW-1185">Reference proteome</keyword>
<gene>
    <name evidence="1" type="primary">mobC</name>
    <name evidence="1" type="ORF">D5R81_12500</name>
</gene>
<comment type="caution">
    <text evidence="1">The sequence shown here is derived from an EMBL/GenBank/DDBJ whole genome shotgun (WGS) entry which is preliminary data.</text>
</comment>
<dbReference type="InterPro" id="IPR053842">
    <property type="entry name" value="NikA-like"/>
</dbReference>
<protein>
    <submittedName>
        <fullName evidence="1">Plasmid mobilization relaxosome protein MobC</fullName>
    </submittedName>
</protein>
<accession>A0A3A6TTY1</accession>
<name>A0A3A6TTY1_9GAMM</name>
<dbReference type="RefSeq" id="WP_121853970.1">
    <property type="nucleotide sequence ID" value="NZ_CP037952.1"/>
</dbReference>
<sequence>MGDNIVKTRLSDLEKSNWQQFCKDSGISQSNMLRMMINKVTPEAGNDAEINELKTDRVSVRLTKHCLQKVQQQAIAEGYLSQSNWVRASIMANLYREPVLTDDEMQVLRDSNRQLAALGRNLNQIARVLNIDFRHSDKITREMIEMLDNKIADHKSMVNKLINQNCKRWELEFSDE</sequence>
<dbReference type="OrthoDB" id="6411508at2"/>
<dbReference type="Proteomes" id="UP000273022">
    <property type="component" value="Unassembled WGS sequence"/>
</dbReference>
<reference evidence="1 2" key="1">
    <citation type="submission" date="2018-09" db="EMBL/GenBank/DDBJ databases">
        <title>Phylogeny of the Shewanellaceae, and recommendation for two new genera, Pseudoshewanella and Parashewanella.</title>
        <authorList>
            <person name="Wang G."/>
        </authorList>
    </citation>
    <scope>NUCLEOTIDE SEQUENCE [LARGE SCALE GENOMIC DNA]</scope>
    <source>
        <strain evidence="1 2">KCTC 22492</strain>
    </source>
</reference>
<organism evidence="1 2">
    <name type="scientific">Parashewanella spongiae</name>
    <dbReference type="NCBI Taxonomy" id="342950"/>
    <lineage>
        <taxon>Bacteria</taxon>
        <taxon>Pseudomonadati</taxon>
        <taxon>Pseudomonadota</taxon>
        <taxon>Gammaproteobacteria</taxon>
        <taxon>Alteromonadales</taxon>
        <taxon>Shewanellaceae</taxon>
        <taxon>Parashewanella</taxon>
    </lineage>
</organism>
<proteinExistence type="predicted"/>
<dbReference type="EMBL" id="QYYH01000076">
    <property type="protein sequence ID" value="RJY12274.1"/>
    <property type="molecule type" value="Genomic_DNA"/>
</dbReference>